<dbReference type="EMBL" id="MH744419">
    <property type="protein sequence ID" value="AYD81560.1"/>
    <property type="molecule type" value="Genomic_DNA"/>
</dbReference>
<dbReference type="KEGG" id="vg:55811012"/>
<keyword evidence="3" id="KW-1185">Reference proteome</keyword>
<feature type="compositionally biased region" description="Basic and acidic residues" evidence="1">
    <location>
        <begin position="90"/>
        <end position="102"/>
    </location>
</feature>
<name>A0A386KBE9_9CAUD</name>
<dbReference type="Proteomes" id="UP000278416">
    <property type="component" value="Segment"/>
</dbReference>
<organism evidence="2 3">
    <name type="scientific">Arthrobacter phage KBurrousTX</name>
    <dbReference type="NCBI Taxonomy" id="2315608"/>
    <lineage>
        <taxon>Viruses</taxon>
        <taxon>Duplodnaviria</taxon>
        <taxon>Heunggongvirae</taxon>
        <taxon>Uroviricota</taxon>
        <taxon>Caudoviricetes</taxon>
        <taxon>Klausavirus</taxon>
        <taxon>Klausavirus kburrousTX</taxon>
    </lineage>
</organism>
<sequence>MTSERPPIGAKVTINSPGHFRHGATGVVSYHGTMLGTIGVTVRGIQYGLMPGEVTLVAKPVCRNCGRPITRNTQPQHRWARRMPKREWLHNATDFDPKKPMDCFDPEPKED</sequence>
<dbReference type="RefSeq" id="YP_009881739.1">
    <property type="nucleotide sequence ID" value="NC_049442.1"/>
</dbReference>
<gene>
    <name evidence="2" type="primary">66</name>
    <name evidence="2" type="ORF">KBurrousTX_66</name>
</gene>
<feature type="region of interest" description="Disordered" evidence="1">
    <location>
        <begin position="90"/>
        <end position="111"/>
    </location>
</feature>
<evidence type="ECO:0000256" key="1">
    <source>
        <dbReference type="SAM" id="MobiDB-lite"/>
    </source>
</evidence>
<proteinExistence type="predicted"/>
<evidence type="ECO:0000313" key="3">
    <source>
        <dbReference type="Proteomes" id="UP000278416"/>
    </source>
</evidence>
<accession>A0A386KBE9</accession>
<dbReference type="GeneID" id="55811012"/>
<evidence type="ECO:0000313" key="2">
    <source>
        <dbReference type="EMBL" id="AYD81560.1"/>
    </source>
</evidence>
<reference evidence="2 3" key="1">
    <citation type="submission" date="2018-08" db="EMBL/GenBank/DDBJ databases">
        <authorList>
            <person name="Edupali M."/>
            <person name="Eltaeb M."/>
            <person name="Griswold I."/>
            <person name="Han P."/>
            <person name="Iszauk E."/>
            <person name="Joshi S."/>
            <person name="Kim Y."/>
            <person name="Krakopolsky K."/>
            <person name="Kubyshko V."/>
            <person name="Lee J."/>
            <person name="Lee N.Y."/>
            <person name="Lumaj G."/>
            <person name="Muskovitz J."/>
            <person name="Ning J."/>
            <person name="Noll E."/>
            <person name="Persaud B."/>
            <person name="Shankar N."/>
            <person name="Shim K."/>
            <person name="Srinivasan C."/>
            <person name="Yoon I."/>
            <person name="Zhang S."/>
            <person name="Ziausyte U."/>
            <person name="Jarvik J.W."/>
            <person name="Mcguier N."/>
            <person name="Lopez A.J."/>
            <person name="Garlena R.A."/>
            <person name="Russell D.A."/>
            <person name="Pope W.H."/>
            <person name="Jacobs-Sera D."/>
            <person name="Hatfull G.F."/>
        </authorList>
    </citation>
    <scope>NUCLEOTIDE SEQUENCE [LARGE SCALE GENOMIC DNA]</scope>
</reference>
<protein>
    <submittedName>
        <fullName evidence="2">Uncharacterized protein</fullName>
    </submittedName>
</protein>